<feature type="transmembrane region" description="Helical" evidence="1">
    <location>
        <begin position="418"/>
        <end position="438"/>
    </location>
</feature>
<keyword evidence="1" id="KW-0812">Transmembrane</keyword>
<dbReference type="Proteomes" id="UP000294862">
    <property type="component" value="Unassembled WGS sequence"/>
</dbReference>
<feature type="transmembrane region" description="Helical" evidence="1">
    <location>
        <begin position="386"/>
        <end position="406"/>
    </location>
</feature>
<organism evidence="2 3">
    <name type="scientific">Dokdonella fugitiva</name>
    <dbReference type="NCBI Taxonomy" id="328517"/>
    <lineage>
        <taxon>Bacteria</taxon>
        <taxon>Pseudomonadati</taxon>
        <taxon>Pseudomonadota</taxon>
        <taxon>Gammaproteobacteria</taxon>
        <taxon>Lysobacterales</taxon>
        <taxon>Rhodanobacteraceae</taxon>
        <taxon>Dokdonella</taxon>
    </lineage>
</organism>
<keyword evidence="3" id="KW-1185">Reference proteome</keyword>
<proteinExistence type="predicted"/>
<feature type="transmembrane region" description="Helical" evidence="1">
    <location>
        <begin position="12"/>
        <end position="30"/>
    </location>
</feature>
<feature type="transmembrane region" description="Helical" evidence="1">
    <location>
        <begin position="84"/>
        <end position="103"/>
    </location>
</feature>
<dbReference type="OrthoDB" id="5936506at2"/>
<feature type="transmembrane region" description="Helical" evidence="1">
    <location>
        <begin position="450"/>
        <end position="468"/>
    </location>
</feature>
<keyword evidence="1" id="KW-1133">Transmembrane helix</keyword>
<dbReference type="RefSeq" id="WP_131993065.1">
    <property type="nucleotide sequence ID" value="NZ_SLWQ01000001.1"/>
</dbReference>
<gene>
    <name evidence="2" type="ORF">EV148_101547</name>
</gene>
<dbReference type="EMBL" id="SLWQ01000001">
    <property type="protein sequence ID" value="TCO43128.1"/>
    <property type="molecule type" value="Genomic_DNA"/>
</dbReference>
<dbReference type="AlphaFoldDB" id="A0A4R2IHA6"/>
<evidence type="ECO:0000313" key="2">
    <source>
        <dbReference type="EMBL" id="TCO43128.1"/>
    </source>
</evidence>
<comment type="caution">
    <text evidence="2">The sequence shown here is derived from an EMBL/GenBank/DDBJ whole genome shotgun (WGS) entry which is preliminary data.</text>
</comment>
<reference evidence="2 3" key="1">
    <citation type="journal article" date="2015" name="Stand. Genomic Sci.">
        <title>Genomic Encyclopedia of Bacterial and Archaeal Type Strains, Phase III: the genomes of soil and plant-associated and newly described type strains.</title>
        <authorList>
            <person name="Whitman W.B."/>
            <person name="Woyke T."/>
            <person name="Klenk H.P."/>
            <person name="Zhou Y."/>
            <person name="Lilburn T.G."/>
            <person name="Beck B.J."/>
            <person name="De Vos P."/>
            <person name="Vandamme P."/>
            <person name="Eisen J.A."/>
            <person name="Garrity G."/>
            <person name="Hugenholtz P."/>
            <person name="Kyrpides N.C."/>
        </authorList>
    </citation>
    <scope>NUCLEOTIDE SEQUENCE [LARGE SCALE GENOMIC DNA]</scope>
    <source>
        <strain evidence="2 3">A3</strain>
    </source>
</reference>
<evidence type="ECO:0008006" key="4">
    <source>
        <dbReference type="Google" id="ProtNLM"/>
    </source>
</evidence>
<feature type="transmembrane region" description="Helical" evidence="1">
    <location>
        <begin position="170"/>
        <end position="189"/>
    </location>
</feature>
<feature type="transmembrane region" description="Helical" evidence="1">
    <location>
        <begin position="201"/>
        <end position="230"/>
    </location>
</feature>
<keyword evidence="1" id="KW-0472">Membrane</keyword>
<feature type="transmembrane region" description="Helical" evidence="1">
    <location>
        <begin position="115"/>
        <end position="134"/>
    </location>
</feature>
<name>A0A4R2IHA6_9GAMM</name>
<accession>A0A4R2IHA6</accession>
<evidence type="ECO:0000313" key="3">
    <source>
        <dbReference type="Proteomes" id="UP000294862"/>
    </source>
</evidence>
<protein>
    <recommendedName>
        <fullName evidence="4">Dolichyl-phosphate-mannose-protein mannosyltransferase</fullName>
    </recommendedName>
</protein>
<sequence>MASERTTPRTVWLLLMALWAIGSLRAFLLWSHDPLHAYANSYDQTRYTSCFDVHPDRPASIPPQQNSPQAPYARYRFIAGGEPMCYWSSELAFTGAAAAIWALAESFGGGPVHDVRWVGALRWLALLALSIALSRAWLRRGDARAALANAALLPMLFADPGNTLYLNTFYAEWTALLAGYATFALALLWRDEARSASRFALLALAALLLATSKIQHLVLPLGLAAAVFVLDRVRLGRTSWRALALGAGALAGCWLQVAQLHREGAMMDAIDQYNRADVVFTALLPFADDPRALLEELHVDPDCAIYSGRHAWEFPDLPERVCRGLVNFDRGTELRTLAAHTRIALRLAGHAPLALDPWIAKNLGQIEGGEFATIAALPSLGRLLHAWPLLQLALLDAPFFALFALLWRPGLRRGARALDFTALVAVTMLGTLTVTILGDGLADAAKQGHLVVNAALAWVFAMLVSGAMRRFRPD</sequence>
<evidence type="ECO:0000256" key="1">
    <source>
        <dbReference type="SAM" id="Phobius"/>
    </source>
</evidence>